<sequence>MRRAVWSVGPRPRRILRAAAAMLGAITAVLVLGATPAAATWDNLPGRITMDCVVAGEKNTYRAVFGYDNNTRYSGTIPVGRYNFITPKQFDGIQTTNFAPGAHRASFATPPIARGQRVTWTVGWLSVTADANSRKCGPEVQLPAEGNGLAPVLVLAGSVIAALIGIRARRWRLERSV</sequence>
<protein>
    <submittedName>
        <fullName evidence="2">Uncharacterized protein</fullName>
    </submittedName>
</protein>
<gene>
    <name evidence="2" type="ORF">SAMN05444365_103122</name>
</gene>
<dbReference type="Proteomes" id="UP000242415">
    <property type="component" value="Unassembled WGS sequence"/>
</dbReference>
<organism evidence="2 3">
    <name type="scientific">Micromonospora pattaloongensis</name>
    <dbReference type="NCBI Taxonomy" id="405436"/>
    <lineage>
        <taxon>Bacteria</taxon>
        <taxon>Bacillati</taxon>
        <taxon>Actinomycetota</taxon>
        <taxon>Actinomycetes</taxon>
        <taxon>Micromonosporales</taxon>
        <taxon>Micromonosporaceae</taxon>
        <taxon>Micromonospora</taxon>
    </lineage>
</organism>
<dbReference type="OrthoDB" id="3292674at2"/>
<evidence type="ECO:0000313" key="3">
    <source>
        <dbReference type="Proteomes" id="UP000242415"/>
    </source>
</evidence>
<dbReference type="EMBL" id="FNPH01000003">
    <property type="protein sequence ID" value="SDY68666.1"/>
    <property type="molecule type" value="Genomic_DNA"/>
</dbReference>
<reference evidence="3" key="1">
    <citation type="submission" date="2016-10" db="EMBL/GenBank/DDBJ databases">
        <authorList>
            <person name="Varghese N."/>
            <person name="Submissions S."/>
        </authorList>
    </citation>
    <scope>NUCLEOTIDE SEQUENCE [LARGE SCALE GENOMIC DNA]</scope>
    <source>
        <strain evidence="3">DSM 45245</strain>
    </source>
</reference>
<name>A0A1H3LWD3_9ACTN</name>
<keyword evidence="3" id="KW-1185">Reference proteome</keyword>
<evidence type="ECO:0000256" key="1">
    <source>
        <dbReference type="SAM" id="Phobius"/>
    </source>
</evidence>
<accession>A0A1H3LWD3</accession>
<dbReference type="STRING" id="405436.SAMN05444365_103122"/>
<dbReference type="AlphaFoldDB" id="A0A1H3LWD3"/>
<keyword evidence="1" id="KW-1133">Transmembrane helix</keyword>
<dbReference type="RefSeq" id="WP_139307221.1">
    <property type="nucleotide sequence ID" value="NZ_FNPH01000003.1"/>
</dbReference>
<keyword evidence="1" id="KW-0812">Transmembrane</keyword>
<evidence type="ECO:0000313" key="2">
    <source>
        <dbReference type="EMBL" id="SDY68666.1"/>
    </source>
</evidence>
<keyword evidence="1" id="KW-0472">Membrane</keyword>
<feature type="transmembrane region" description="Helical" evidence="1">
    <location>
        <begin position="148"/>
        <end position="166"/>
    </location>
</feature>
<proteinExistence type="predicted"/>